<dbReference type="Proteomes" id="UP000033725">
    <property type="component" value="Unassembled WGS sequence"/>
</dbReference>
<dbReference type="InterPro" id="IPR039374">
    <property type="entry name" value="SIP_fam"/>
</dbReference>
<dbReference type="Pfam" id="PF08021">
    <property type="entry name" value="FAD_binding_9"/>
    <property type="match status" value="1"/>
</dbReference>
<reference evidence="2 3" key="1">
    <citation type="submission" date="2015-02" db="EMBL/GenBank/DDBJ databases">
        <title>Draft genome sequences of ten Microbacterium spp. with emphasis on heavy metal contaminated environments.</title>
        <authorList>
            <person name="Corretto E."/>
        </authorList>
    </citation>
    <scope>NUCLEOTIDE SEQUENCE [LARGE SCALE GENOMIC DNA]</scope>
    <source>
        <strain evidence="2 3">BEL163</strain>
    </source>
</reference>
<dbReference type="PROSITE" id="PS51384">
    <property type="entry name" value="FAD_FR"/>
    <property type="match status" value="1"/>
</dbReference>
<dbReference type="PANTHER" id="PTHR30157:SF0">
    <property type="entry name" value="NADPH-DEPENDENT FERRIC-CHELATE REDUCTASE"/>
    <property type="match status" value="1"/>
</dbReference>
<dbReference type="InterPro" id="IPR013113">
    <property type="entry name" value="SIP_FAD-bd"/>
</dbReference>
<dbReference type="SUPFAM" id="SSF63380">
    <property type="entry name" value="Riboflavin synthase domain-like"/>
    <property type="match status" value="1"/>
</dbReference>
<dbReference type="GO" id="GO:0016491">
    <property type="term" value="F:oxidoreductase activity"/>
    <property type="evidence" value="ECO:0007669"/>
    <property type="project" value="InterPro"/>
</dbReference>
<dbReference type="InterPro" id="IPR007037">
    <property type="entry name" value="SIP_rossman_dom"/>
</dbReference>
<evidence type="ECO:0000313" key="3">
    <source>
        <dbReference type="Proteomes" id="UP000033725"/>
    </source>
</evidence>
<dbReference type="InterPro" id="IPR039261">
    <property type="entry name" value="FNR_nucleotide-bd"/>
</dbReference>
<protein>
    <submittedName>
        <fullName evidence="2">Vibriobactin utilization protein ViuB</fullName>
    </submittedName>
</protein>
<dbReference type="AlphaFoldDB" id="A0A0F0L078"/>
<dbReference type="Gene3D" id="2.40.30.10">
    <property type="entry name" value="Translation factors"/>
    <property type="match status" value="1"/>
</dbReference>
<dbReference type="PATRIC" id="fig|82380.10.peg.329"/>
<name>A0A0F0L078_9MICO</name>
<evidence type="ECO:0000259" key="1">
    <source>
        <dbReference type="PROSITE" id="PS51384"/>
    </source>
</evidence>
<sequence>MAERTIHRVRPPQRPRRSGARVFAARVTAVRDLTPHMRRLTMSAVEFADYAPAGPDEYLGLLLPRDESAPLVLPANDGTENIRAAVAAIPETERPDLRWYTVRDHRPEAREIDVDFVVHGDEGPGTRFAGRARVGSALGIRECTALYAPLPETRARVIIGDESSLPAIARILEETGGSETHVFIEIADAAERQDLAGAVTWVERRGELPGARLQQAVRAAELPEVIDYAWVCGERLAVQELRRHLVDRGVSKDRITFSGYWRLGEARG</sequence>
<dbReference type="InterPro" id="IPR017938">
    <property type="entry name" value="Riboflavin_synthase-like_b-brl"/>
</dbReference>
<proteinExistence type="predicted"/>
<dbReference type="EMBL" id="JYIV01000013">
    <property type="protein sequence ID" value="KJL26109.1"/>
    <property type="molecule type" value="Genomic_DNA"/>
</dbReference>
<evidence type="ECO:0000313" key="2">
    <source>
        <dbReference type="EMBL" id="KJL26109.1"/>
    </source>
</evidence>
<accession>A0A0F0L078</accession>
<feature type="domain" description="FAD-binding FR-type" evidence="1">
    <location>
        <begin position="20"/>
        <end position="156"/>
    </location>
</feature>
<gene>
    <name evidence="2" type="primary">viuB_2</name>
    <name evidence="2" type="ORF">RN51_00329</name>
</gene>
<dbReference type="Pfam" id="PF04954">
    <property type="entry name" value="SIP"/>
    <property type="match status" value="1"/>
</dbReference>
<dbReference type="InterPro" id="IPR017927">
    <property type="entry name" value="FAD-bd_FR_type"/>
</dbReference>
<dbReference type="RefSeq" id="WP_045262301.1">
    <property type="nucleotide sequence ID" value="NZ_JYIV01000013.1"/>
</dbReference>
<dbReference type="CDD" id="cd06193">
    <property type="entry name" value="siderophore_interacting"/>
    <property type="match status" value="1"/>
</dbReference>
<dbReference type="Gene3D" id="3.40.50.80">
    <property type="entry name" value="Nucleotide-binding domain of ferredoxin-NADP reductase (FNR) module"/>
    <property type="match status" value="1"/>
</dbReference>
<dbReference type="PANTHER" id="PTHR30157">
    <property type="entry name" value="FERRIC REDUCTASE, NADPH-DEPENDENT"/>
    <property type="match status" value="1"/>
</dbReference>
<comment type="caution">
    <text evidence="2">The sequence shown here is derived from an EMBL/GenBank/DDBJ whole genome shotgun (WGS) entry which is preliminary data.</text>
</comment>
<organism evidence="2 3">
    <name type="scientific">Microbacterium oxydans</name>
    <dbReference type="NCBI Taxonomy" id="82380"/>
    <lineage>
        <taxon>Bacteria</taxon>
        <taxon>Bacillati</taxon>
        <taxon>Actinomycetota</taxon>
        <taxon>Actinomycetes</taxon>
        <taxon>Micrococcales</taxon>
        <taxon>Microbacteriaceae</taxon>
        <taxon>Microbacterium</taxon>
    </lineage>
</organism>
<dbReference type="OrthoDB" id="3291337at2"/>